<dbReference type="AlphaFoldDB" id="A0ABD3PVK1"/>
<comment type="caution">
    <text evidence="5">The sequence shown here is derived from an EMBL/GenBank/DDBJ whole genome shotgun (WGS) entry which is preliminary data.</text>
</comment>
<dbReference type="PANTHER" id="PTHR15555">
    <property type="entry name" value="ZINC FINGER HIT DOMAIN CONTAINING PROTEIN 2 PROTEIN FON -RELATED"/>
    <property type="match status" value="1"/>
</dbReference>
<dbReference type="EMBL" id="JABMIG020000111">
    <property type="protein sequence ID" value="KAL3791689.1"/>
    <property type="molecule type" value="Genomic_DNA"/>
</dbReference>
<keyword evidence="6" id="KW-1185">Reference proteome</keyword>
<proteinExistence type="predicted"/>
<dbReference type="PROSITE" id="PS51083">
    <property type="entry name" value="ZF_HIT"/>
    <property type="match status" value="1"/>
</dbReference>
<dbReference type="CDD" id="cd23024">
    <property type="entry name" value="zf-HIT_ZNHIT2-3"/>
    <property type="match status" value="1"/>
</dbReference>
<sequence length="606" mass="68162">MSSRDDDYRPSPYSSILPQVRLSKPRPKLIQVLDLPPLPANSNGAPNNAVSNEISYRETEQDLPHAVHHVETVSTTSTGTQQENNQFIQVIGTKDSRTEQQFSSICSACTKHVARYKCPKCSAPYCSVQCYRIHDGTDVNPENSLHSGAKKLCTESFYKDRVLGEYHARGNDEDRAKLRGILNRMHQDINEGMEKAEWMEYSMSQLLKQSETTFVNDDVVSGLNEYDARISAAMTDGTNDQVSDEELAELASYILNLEDNFQEENEDDSMEHLQQLKGLLPPHLLRAFECALASAIASGTEIGQDCESNVNDDHELQRINASWKPWWRPGHEFAMNESDVLSGVPTLDERILTIPPLPTLISQTNNRNLAYNVLDVLFATSFAMRSLASPLNDIHASNDAADLLLSQSLVLSNNAIYENVYEALSSCAGHFVQMNKIIRVGDSAALSWDTVASDVALVSSNRRYVLRLLFEAVDLFEFATDGVRKHVKLLQKTSNADKQMIKQKKKELEETKRQYKLASKKIEYFQSWCSFMWSADLCRGVSKEVDAFVKHWKMPEQEDKEYHIESLIGNMLENKHSMGIKYGSAIGACESFRCTPIVDDSTSVNS</sequence>
<evidence type="ECO:0000256" key="1">
    <source>
        <dbReference type="PROSITE-ProRule" id="PRU00453"/>
    </source>
</evidence>
<accession>A0ABD3PVK1</accession>
<reference evidence="5 6" key="1">
    <citation type="journal article" date="2020" name="G3 (Bethesda)">
        <title>Improved Reference Genome for Cyclotella cryptica CCMP332, a Model for Cell Wall Morphogenesis, Salinity Adaptation, and Lipid Production in Diatoms (Bacillariophyta).</title>
        <authorList>
            <person name="Roberts W.R."/>
            <person name="Downey K.M."/>
            <person name="Ruck E.C."/>
            <person name="Traller J.C."/>
            <person name="Alverson A.J."/>
        </authorList>
    </citation>
    <scope>NUCLEOTIDE SEQUENCE [LARGE SCALE GENOMIC DNA]</scope>
    <source>
        <strain evidence="5 6">CCMP332</strain>
    </source>
</reference>
<evidence type="ECO:0000259" key="4">
    <source>
        <dbReference type="PROSITE" id="PS51083"/>
    </source>
</evidence>
<dbReference type="InterPro" id="IPR039646">
    <property type="entry name" value="ZNHIT2"/>
</dbReference>
<evidence type="ECO:0000313" key="5">
    <source>
        <dbReference type="EMBL" id="KAL3791689.1"/>
    </source>
</evidence>
<dbReference type="SUPFAM" id="SSF144232">
    <property type="entry name" value="HIT/MYND zinc finger-like"/>
    <property type="match status" value="1"/>
</dbReference>
<feature type="coiled-coil region" evidence="2">
    <location>
        <begin position="494"/>
        <end position="521"/>
    </location>
</feature>
<dbReference type="InterPro" id="IPR007529">
    <property type="entry name" value="Znf_HIT"/>
</dbReference>
<protein>
    <recommendedName>
        <fullName evidence="4">HIT-type domain-containing protein</fullName>
    </recommendedName>
</protein>
<keyword evidence="1" id="KW-0479">Metal-binding</keyword>
<feature type="region of interest" description="Disordered" evidence="3">
    <location>
        <begin position="1"/>
        <end position="20"/>
    </location>
</feature>
<keyword evidence="1" id="KW-0862">Zinc</keyword>
<name>A0ABD3PVK1_9STRA</name>
<dbReference type="GO" id="GO:0008270">
    <property type="term" value="F:zinc ion binding"/>
    <property type="evidence" value="ECO:0007669"/>
    <property type="project" value="UniProtKB-UniRule"/>
</dbReference>
<organism evidence="5 6">
    <name type="scientific">Cyclotella cryptica</name>
    <dbReference type="NCBI Taxonomy" id="29204"/>
    <lineage>
        <taxon>Eukaryota</taxon>
        <taxon>Sar</taxon>
        <taxon>Stramenopiles</taxon>
        <taxon>Ochrophyta</taxon>
        <taxon>Bacillariophyta</taxon>
        <taxon>Coscinodiscophyceae</taxon>
        <taxon>Thalassiosirophycidae</taxon>
        <taxon>Stephanodiscales</taxon>
        <taxon>Stephanodiscaceae</taxon>
        <taxon>Cyclotella</taxon>
    </lineage>
</organism>
<evidence type="ECO:0000256" key="3">
    <source>
        <dbReference type="SAM" id="MobiDB-lite"/>
    </source>
</evidence>
<keyword evidence="2" id="KW-0175">Coiled coil</keyword>
<dbReference type="Proteomes" id="UP001516023">
    <property type="component" value="Unassembled WGS sequence"/>
</dbReference>
<dbReference type="Gene3D" id="3.30.60.190">
    <property type="match status" value="1"/>
</dbReference>
<feature type="domain" description="HIT-type" evidence="4">
    <location>
        <begin position="106"/>
        <end position="153"/>
    </location>
</feature>
<keyword evidence="1" id="KW-0863">Zinc-finger</keyword>
<dbReference type="Pfam" id="PF04438">
    <property type="entry name" value="zf-HIT"/>
    <property type="match status" value="1"/>
</dbReference>
<gene>
    <name evidence="5" type="ORF">HJC23_003946</name>
</gene>
<evidence type="ECO:0000256" key="2">
    <source>
        <dbReference type="SAM" id="Coils"/>
    </source>
</evidence>
<evidence type="ECO:0000313" key="6">
    <source>
        <dbReference type="Proteomes" id="UP001516023"/>
    </source>
</evidence>
<dbReference type="PANTHER" id="PTHR15555:SF0">
    <property type="entry name" value="ZINC FINGER HIT DOMAIN-CONTAINING PROTEIN 2"/>
    <property type="match status" value="1"/>
</dbReference>